<dbReference type="Proteomes" id="UP000692954">
    <property type="component" value="Unassembled WGS sequence"/>
</dbReference>
<dbReference type="CDD" id="cd13999">
    <property type="entry name" value="STKc_MAP3K-like"/>
    <property type="match status" value="1"/>
</dbReference>
<accession>A0A8S1P458</accession>
<dbReference type="PROSITE" id="PS51450">
    <property type="entry name" value="LRR"/>
    <property type="match status" value="2"/>
</dbReference>
<protein>
    <recommendedName>
        <fullName evidence="2">Protein kinase domain-containing protein</fullName>
    </recommendedName>
</protein>
<gene>
    <name evidence="3" type="ORF">PSON_ATCC_30995.1.T0690079</name>
</gene>
<evidence type="ECO:0000259" key="2">
    <source>
        <dbReference type="PROSITE" id="PS50011"/>
    </source>
</evidence>
<dbReference type="Pfam" id="PF13855">
    <property type="entry name" value="LRR_8"/>
    <property type="match status" value="1"/>
</dbReference>
<organism evidence="3 4">
    <name type="scientific">Paramecium sonneborni</name>
    <dbReference type="NCBI Taxonomy" id="65129"/>
    <lineage>
        <taxon>Eukaryota</taxon>
        <taxon>Sar</taxon>
        <taxon>Alveolata</taxon>
        <taxon>Ciliophora</taxon>
        <taxon>Intramacronucleata</taxon>
        <taxon>Oligohymenophorea</taxon>
        <taxon>Peniculida</taxon>
        <taxon>Parameciidae</taxon>
        <taxon>Paramecium</taxon>
    </lineage>
</organism>
<proteinExistence type="predicted"/>
<dbReference type="InterPro" id="IPR001611">
    <property type="entry name" value="Leu-rich_rpt"/>
</dbReference>
<sequence length="700" mass="81989">MEDIQLIIRRIKRSGEPRLNLSGKQIISIPLEIYQLKLVHLDLSYNKITSIEPRIISLTTLEELDLSNNCIEEVPEELLNMSNLQSLNLSNNPLITKFQILNGHFHQPQLNQILQKLFQISPGSYQQPRQEQQIIQERPKTQNRAMRQIQELQHTNHVLEVDSNEFEVHEIISQGGFSIVHRGYFRGTEIAIKKIFNPNITQQLLDEINNEIEMLSLLRHPNIVLLMACCTRPPNLVIATEFISGGSLHHLLHKTNHQISEQFKYSIAIQIARTLQYMHQAGVVHRDIKSHNILLQGQTVKLCDFGLTKRCSELNQGYQQFSGTPTYMAPELFAKRAYDKGVDLFAYGTLLWEIFAREIPWDCLEMQEIIQKTMKNEQLPGRNVPKNIIQLVNELRNKDETKRPSMDFILINSKMKTLKERMLKIDKICQKLNIPEQSKTLFKRKKNNSCIMKEQDKNINNVSIISSNAGCIISRTQLKKQQSIQILQCDTVRSQTLSLKQLKMIHEQDQIQCMQSQKEELQNQINQLVQMKKQIQVQEEKKKKQFITQDTSLLPQMLKLQQEKLSIENEITQIDSKIENVRYSNINKQQLLQKRNWKEEKKSFEQKWLDLEQNENKVQIDDKLYNLLIQDTPPQEEQVDQKTIDILTKEVEDLLCLKLPDEQDDQQLQQSQRNKLNQQYQSPLQIIEEEQSIELSFQKL</sequence>
<keyword evidence="4" id="KW-1185">Reference proteome</keyword>
<dbReference type="PROSITE" id="PS50011">
    <property type="entry name" value="PROTEIN_KINASE_DOM"/>
    <property type="match status" value="1"/>
</dbReference>
<evidence type="ECO:0000313" key="3">
    <source>
        <dbReference type="EMBL" id="CAD8097817.1"/>
    </source>
</evidence>
<dbReference type="InterPro" id="IPR051681">
    <property type="entry name" value="Ser/Thr_Kinases-Pseudokinases"/>
</dbReference>
<feature type="coiled-coil region" evidence="1">
    <location>
        <begin position="504"/>
        <end position="614"/>
    </location>
</feature>
<dbReference type="GO" id="GO:0004674">
    <property type="term" value="F:protein serine/threonine kinase activity"/>
    <property type="evidence" value="ECO:0007669"/>
    <property type="project" value="TreeGrafter"/>
</dbReference>
<evidence type="ECO:0000256" key="1">
    <source>
        <dbReference type="SAM" id="Coils"/>
    </source>
</evidence>
<dbReference type="PROSITE" id="PS00108">
    <property type="entry name" value="PROTEIN_KINASE_ST"/>
    <property type="match status" value="1"/>
</dbReference>
<dbReference type="SMART" id="SM00369">
    <property type="entry name" value="LRR_TYP"/>
    <property type="match status" value="2"/>
</dbReference>
<dbReference type="InterPro" id="IPR008271">
    <property type="entry name" value="Ser/Thr_kinase_AS"/>
</dbReference>
<dbReference type="SMART" id="SM00220">
    <property type="entry name" value="S_TKc"/>
    <property type="match status" value="1"/>
</dbReference>
<comment type="caution">
    <text evidence="3">The sequence shown here is derived from an EMBL/GenBank/DDBJ whole genome shotgun (WGS) entry which is preliminary data.</text>
</comment>
<evidence type="ECO:0000313" key="4">
    <source>
        <dbReference type="Proteomes" id="UP000692954"/>
    </source>
</evidence>
<feature type="domain" description="Protein kinase" evidence="2">
    <location>
        <begin position="166"/>
        <end position="418"/>
    </location>
</feature>
<dbReference type="Pfam" id="PF00069">
    <property type="entry name" value="Pkinase"/>
    <property type="match status" value="1"/>
</dbReference>
<dbReference type="OrthoDB" id="339325at2759"/>
<reference evidence="3" key="1">
    <citation type="submission" date="2021-01" db="EMBL/GenBank/DDBJ databases">
        <authorList>
            <consortium name="Genoscope - CEA"/>
            <person name="William W."/>
        </authorList>
    </citation>
    <scope>NUCLEOTIDE SEQUENCE</scope>
</reference>
<dbReference type="InterPro" id="IPR000719">
    <property type="entry name" value="Prot_kinase_dom"/>
</dbReference>
<keyword evidence="1" id="KW-0175">Coiled coil</keyword>
<dbReference type="EMBL" id="CAJJDN010000069">
    <property type="protein sequence ID" value="CAD8097817.1"/>
    <property type="molecule type" value="Genomic_DNA"/>
</dbReference>
<dbReference type="InterPro" id="IPR003591">
    <property type="entry name" value="Leu-rich_rpt_typical-subtyp"/>
</dbReference>
<name>A0A8S1P458_9CILI</name>
<dbReference type="GO" id="GO:0005524">
    <property type="term" value="F:ATP binding"/>
    <property type="evidence" value="ECO:0007669"/>
    <property type="project" value="InterPro"/>
</dbReference>
<dbReference type="PANTHER" id="PTHR44329">
    <property type="entry name" value="SERINE/THREONINE-PROTEIN KINASE TNNI3K-RELATED"/>
    <property type="match status" value="1"/>
</dbReference>
<dbReference type="AlphaFoldDB" id="A0A8S1P458"/>